<accession>A0A7U3ZJQ6</accession>
<dbReference type="Pfam" id="PF12704">
    <property type="entry name" value="MacB_PCD"/>
    <property type="match status" value="2"/>
</dbReference>
<name>A0A7U3ZJQ6_RUNSL</name>
<dbReference type="RefSeq" id="WP_013927697.1">
    <property type="nucleotide sequence ID" value="NC_015703.1"/>
</dbReference>
<evidence type="ECO:0008006" key="11">
    <source>
        <dbReference type="Google" id="ProtNLM"/>
    </source>
</evidence>
<evidence type="ECO:0000259" key="7">
    <source>
        <dbReference type="Pfam" id="PF02687"/>
    </source>
</evidence>
<feature type="transmembrane region" description="Helical" evidence="6">
    <location>
        <begin position="284"/>
        <end position="306"/>
    </location>
</feature>
<feature type="domain" description="MacB-like periplasmic core" evidence="8">
    <location>
        <begin position="20"/>
        <end position="241"/>
    </location>
</feature>
<evidence type="ECO:0000256" key="6">
    <source>
        <dbReference type="SAM" id="Phobius"/>
    </source>
</evidence>
<dbReference type="PANTHER" id="PTHR30572">
    <property type="entry name" value="MEMBRANE COMPONENT OF TRANSPORTER-RELATED"/>
    <property type="match status" value="1"/>
</dbReference>
<evidence type="ECO:0000256" key="1">
    <source>
        <dbReference type="ARBA" id="ARBA00004651"/>
    </source>
</evidence>
<dbReference type="KEGG" id="rsi:Runsl_1967"/>
<evidence type="ECO:0000259" key="8">
    <source>
        <dbReference type="Pfam" id="PF12704"/>
    </source>
</evidence>
<reference evidence="9 10" key="2">
    <citation type="journal article" date="2012" name="Stand. Genomic Sci.">
        <title>Complete genome sequence of the aquatic bacterium Runella slithyformis type strain (LSU 4(T)).</title>
        <authorList>
            <person name="Copeland A."/>
            <person name="Zhang X."/>
            <person name="Misra M."/>
            <person name="Lapidus A."/>
            <person name="Nolan M."/>
            <person name="Lucas S."/>
            <person name="Deshpande S."/>
            <person name="Cheng J.F."/>
            <person name="Tapia R."/>
            <person name="Goodwin L.A."/>
            <person name="Pitluck S."/>
            <person name="Liolios K."/>
            <person name="Pagani I."/>
            <person name="Ivanova N."/>
            <person name="Mikhailova N."/>
            <person name="Pati A."/>
            <person name="Chen A."/>
            <person name="Palaniappan K."/>
            <person name="Land M."/>
            <person name="Hauser L."/>
            <person name="Pan C."/>
            <person name="Jeffries C.D."/>
            <person name="Detter J.C."/>
            <person name="Brambilla E.M."/>
            <person name="Rohde M."/>
            <person name="Djao O.D."/>
            <person name="Goker M."/>
            <person name="Sikorski J."/>
            <person name="Tindall B.J."/>
            <person name="Woyke T."/>
            <person name="Bristow J."/>
            <person name="Eisen J.A."/>
            <person name="Markowitz V."/>
            <person name="Hugenholtz P."/>
            <person name="Kyrpides N.C."/>
            <person name="Klenk H.P."/>
            <person name="Mavromatis K."/>
        </authorList>
    </citation>
    <scope>NUCLEOTIDE SEQUENCE [LARGE SCALE GENOMIC DNA]</scope>
    <source>
        <strain evidence="10">ATCC 29530 / DSM 19594 / LMG 11500 / NCIMB 11436 / LSU 4</strain>
    </source>
</reference>
<dbReference type="InterPro" id="IPR025857">
    <property type="entry name" value="MacB_PCD"/>
</dbReference>
<dbReference type="GO" id="GO:0005886">
    <property type="term" value="C:plasma membrane"/>
    <property type="evidence" value="ECO:0007669"/>
    <property type="project" value="UniProtKB-SubCell"/>
</dbReference>
<keyword evidence="10" id="KW-1185">Reference proteome</keyword>
<protein>
    <recommendedName>
        <fullName evidence="11">FtsX-like permease family protein</fullName>
    </recommendedName>
</protein>
<reference evidence="10" key="1">
    <citation type="submission" date="2011-06" db="EMBL/GenBank/DDBJ databases">
        <title>The complete genome of chromosome of Runella slithyformis DSM 19594.</title>
        <authorList>
            <consortium name="US DOE Joint Genome Institute (JGI-PGF)"/>
            <person name="Lucas S."/>
            <person name="Han J."/>
            <person name="Lapidus A."/>
            <person name="Bruce D."/>
            <person name="Goodwin L."/>
            <person name="Pitluck S."/>
            <person name="Peters L."/>
            <person name="Kyrpides N."/>
            <person name="Mavromatis K."/>
            <person name="Ivanova N."/>
            <person name="Ovchinnikova G."/>
            <person name="Zhang X."/>
            <person name="Misra M."/>
            <person name="Detter J.C."/>
            <person name="Tapia R."/>
            <person name="Han C."/>
            <person name="Land M."/>
            <person name="Hauser L."/>
            <person name="Markowitz V."/>
            <person name="Cheng J.-F."/>
            <person name="Hugenholtz P."/>
            <person name="Woyke T."/>
            <person name="Wu D."/>
            <person name="Tindall B."/>
            <person name="Faehrich R."/>
            <person name="Brambilla E."/>
            <person name="Klenk H.-P."/>
            <person name="Eisen J.A."/>
        </authorList>
    </citation>
    <scope>NUCLEOTIDE SEQUENCE [LARGE SCALE GENOMIC DNA]</scope>
    <source>
        <strain evidence="10">ATCC 29530 / DSM 19594 / LMG 11500 / NCIMB 11436 / LSU 4</strain>
    </source>
</reference>
<dbReference type="Proteomes" id="UP000000493">
    <property type="component" value="Chromosome"/>
</dbReference>
<feature type="transmembrane region" description="Helical" evidence="6">
    <location>
        <begin position="331"/>
        <end position="357"/>
    </location>
</feature>
<dbReference type="GO" id="GO:0022857">
    <property type="term" value="F:transmembrane transporter activity"/>
    <property type="evidence" value="ECO:0007669"/>
    <property type="project" value="TreeGrafter"/>
</dbReference>
<dbReference type="EMBL" id="CP002859">
    <property type="protein sequence ID" value="AEI48385.1"/>
    <property type="molecule type" value="Genomic_DNA"/>
</dbReference>
<comment type="subcellular location">
    <subcellularLocation>
        <location evidence="1">Cell membrane</location>
        <topology evidence="1">Multi-pass membrane protein</topology>
    </subcellularLocation>
</comment>
<evidence type="ECO:0000256" key="5">
    <source>
        <dbReference type="ARBA" id="ARBA00023136"/>
    </source>
</evidence>
<keyword evidence="3 6" id="KW-0812">Transmembrane</keyword>
<evidence type="ECO:0000256" key="4">
    <source>
        <dbReference type="ARBA" id="ARBA00022989"/>
    </source>
</evidence>
<feature type="transmembrane region" description="Helical" evidence="6">
    <location>
        <begin position="21"/>
        <end position="42"/>
    </location>
</feature>
<organism evidence="9 10">
    <name type="scientific">Runella slithyformis (strain ATCC 29530 / DSM 19594 / LMG 11500 / NCIMB 11436 / LSU 4)</name>
    <dbReference type="NCBI Taxonomy" id="761193"/>
    <lineage>
        <taxon>Bacteria</taxon>
        <taxon>Pseudomonadati</taxon>
        <taxon>Bacteroidota</taxon>
        <taxon>Cytophagia</taxon>
        <taxon>Cytophagales</taxon>
        <taxon>Spirosomataceae</taxon>
        <taxon>Runella</taxon>
    </lineage>
</organism>
<evidence type="ECO:0000313" key="10">
    <source>
        <dbReference type="Proteomes" id="UP000000493"/>
    </source>
</evidence>
<keyword evidence="2" id="KW-1003">Cell membrane</keyword>
<evidence type="ECO:0000313" key="9">
    <source>
        <dbReference type="EMBL" id="AEI48385.1"/>
    </source>
</evidence>
<dbReference type="InterPro" id="IPR050250">
    <property type="entry name" value="Macrolide_Exporter_MacB"/>
</dbReference>
<dbReference type="PANTHER" id="PTHR30572:SF18">
    <property type="entry name" value="ABC-TYPE MACROLIDE FAMILY EXPORT SYSTEM PERMEASE COMPONENT 2"/>
    <property type="match status" value="1"/>
</dbReference>
<sequence>MLRNYFKIAFRNLVKNKVYSFLNIAGLSAGMAVAILIGLWMWDEVSFNKYHQNYDRIVQVMQHVTNNGEVQTWPNTPLPLAEELRKSYGSDFRYVTVSQEAYCILSYGEKKFSKKGAYFEPQITEMLTLKMLKGTRDGLKTPNAVLLSESVAKTFFGEADPLDKILKIDNRTDVKVTGVYEDLPRNSDFHDLTFIAPWQLYYTTNEWVRTMPDPWRPNAFHIYAQLIPKADVAAVSHKIKDAKLNRVSKELARKKPEVFLHPMSQWHLYSEFKNGVNVGGRIQYVWLFGISGLFVLLLACINFMNLSTARSEKRAKEVGVRKAVGSLRAQIVYQFFVEALLMVLFSFALALLLAQLILPFFNSLADKTVSIPWENPWCWAIGLGFSVLCGLVAGSYPALYLSSFQPIKILKGSGFKAGRWAATPRKALVVIQFTVSVTLIIGTVIVFRQIQFAQNRPMGYDSNGLVVLPMYTSEIHTHFDAVKSELTQSGAITEIAEAGSPPTENWSSTSTIEWKDKDPNLSIDFQVITVSFDYGKTIGWSIREGRDFSKKFSTDSSGLILNEAAATFMGLTNPIGETIKWYGAPYKVIGVVKDMIIQSPYQQIKPTIYHLTTEPGGVMIVKINPLAGAQEALSKTETVFRKFNPAQPFEYQFVNEEYAKKFDNEKRIGQLATFFAILAIFISCLGIFGLASFMAEQRTKEIGIRKVLGASVANLWQMLSKEFVILVLISCVISAPISYSFLQEWLRKYTYRTELSWWIFVAAGVGALCITLLTVSYQSIKAALMNPVKSLRNE</sequence>
<dbReference type="Pfam" id="PF02687">
    <property type="entry name" value="FtsX"/>
    <property type="match status" value="2"/>
</dbReference>
<feature type="transmembrane region" description="Helical" evidence="6">
    <location>
        <begin position="377"/>
        <end position="401"/>
    </location>
</feature>
<feature type="domain" description="ABC3 transporter permease C-terminal" evidence="7">
    <location>
        <begin position="674"/>
        <end position="787"/>
    </location>
</feature>
<evidence type="ECO:0000256" key="3">
    <source>
        <dbReference type="ARBA" id="ARBA00022692"/>
    </source>
</evidence>
<evidence type="ECO:0000256" key="2">
    <source>
        <dbReference type="ARBA" id="ARBA00022475"/>
    </source>
</evidence>
<feature type="transmembrane region" description="Helical" evidence="6">
    <location>
        <begin position="671"/>
        <end position="695"/>
    </location>
</feature>
<feature type="transmembrane region" description="Helical" evidence="6">
    <location>
        <begin position="755"/>
        <end position="775"/>
    </location>
</feature>
<proteinExistence type="predicted"/>
<feature type="domain" description="MacB-like periplasmic core" evidence="8">
    <location>
        <begin position="434"/>
        <end position="600"/>
    </location>
</feature>
<keyword evidence="4 6" id="KW-1133">Transmembrane helix</keyword>
<feature type="transmembrane region" description="Helical" evidence="6">
    <location>
        <begin position="723"/>
        <end position="743"/>
    </location>
</feature>
<dbReference type="AlphaFoldDB" id="A0A7U3ZJQ6"/>
<gene>
    <name evidence="9" type="ordered locus">Runsl_1967</name>
</gene>
<dbReference type="InterPro" id="IPR003838">
    <property type="entry name" value="ABC3_permease_C"/>
</dbReference>
<feature type="domain" description="ABC3 transporter permease C-terminal" evidence="7">
    <location>
        <begin position="291"/>
        <end position="406"/>
    </location>
</feature>
<keyword evidence="5 6" id="KW-0472">Membrane</keyword>
<feature type="transmembrane region" description="Helical" evidence="6">
    <location>
        <begin position="427"/>
        <end position="447"/>
    </location>
</feature>